<dbReference type="Pfam" id="PF02646">
    <property type="entry name" value="RmuC"/>
    <property type="match status" value="1"/>
</dbReference>
<evidence type="ECO:0000313" key="5">
    <source>
        <dbReference type="EMBL" id="SEB71515.1"/>
    </source>
</evidence>
<dbReference type="Gene3D" id="1.20.120.20">
    <property type="entry name" value="Apolipoprotein"/>
    <property type="match status" value="1"/>
</dbReference>
<keyword evidence="3" id="KW-0175">Coiled coil</keyword>
<evidence type="ECO:0000313" key="6">
    <source>
        <dbReference type="Proteomes" id="UP000182409"/>
    </source>
</evidence>
<dbReference type="RefSeq" id="WP_074653249.1">
    <property type="nucleotide sequence ID" value="NZ_FNSD01000001.1"/>
</dbReference>
<evidence type="ECO:0000256" key="3">
    <source>
        <dbReference type="ARBA" id="ARBA00023054"/>
    </source>
</evidence>
<proteinExistence type="inferred from homology"/>
<protein>
    <submittedName>
        <fullName evidence="5">DNA recombination protein RmuC</fullName>
    </submittedName>
</protein>
<reference evidence="5 6" key="1">
    <citation type="submission" date="2016-10" db="EMBL/GenBank/DDBJ databases">
        <authorList>
            <person name="de Groot N.N."/>
        </authorList>
    </citation>
    <scope>NUCLEOTIDE SEQUENCE [LARGE SCALE GENOMIC DNA]</scope>
    <source>
        <strain evidence="5 6">AB35.6</strain>
    </source>
</reference>
<evidence type="ECO:0000256" key="1">
    <source>
        <dbReference type="ARBA" id="ARBA00003416"/>
    </source>
</evidence>
<dbReference type="SUPFAM" id="SSF58113">
    <property type="entry name" value="Apolipoprotein A-I"/>
    <property type="match status" value="1"/>
</dbReference>
<evidence type="ECO:0000256" key="4">
    <source>
        <dbReference type="ARBA" id="ARBA00023172"/>
    </source>
</evidence>
<organism evidence="5 6">
    <name type="scientific">Terriglobus roseus</name>
    <dbReference type="NCBI Taxonomy" id="392734"/>
    <lineage>
        <taxon>Bacteria</taxon>
        <taxon>Pseudomonadati</taxon>
        <taxon>Acidobacteriota</taxon>
        <taxon>Terriglobia</taxon>
        <taxon>Terriglobales</taxon>
        <taxon>Acidobacteriaceae</taxon>
        <taxon>Terriglobus</taxon>
    </lineage>
</organism>
<dbReference type="OrthoDB" id="370725at2"/>
<dbReference type="AlphaFoldDB" id="A0A1H4LML2"/>
<comment type="similarity">
    <text evidence="2">Belongs to the RmuC family.</text>
</comment>
<accession>A0A1H4LML2</accession>
<dbReference type="Proteomes" id="UP000182409">
    <property type="component" value="Unassembled WGS sequence"/>
</dbReference>
<dbReference type="EMBL" id="FNSD01000001">
    <property type="protein sequence ID" value="SEB71515.1"/>
    <property type="molecule type" value="Genomic_DNA"/>
</dbReference>
<keyword evidence="4" id="KW-0233">DNA recombination</keyword>
<dbReference type="InterPro" id="IPR003798">
    <property type="entry name" value="DNA_recombination_RmuC"/>
</dbReference>
<sequence length="536" mass="58745">MLLAVIALQIIVLLLVAVLFLRKSVPAAPIDARLNTLPDRMIELGAKLEAVDAALRSNVSELRYEQAKAAQDGRAAADKASRDLREEIAASIASLTKTLTDGLGAFRGENNAAFSAFRSDNTAAAEKLREAVARDLAAISERLNGFFADASKVSLEARTELHRSLTDLLQKNAAGQQELRDALQRSLATMGADQRDAGEKLRGTVEAGLKSLSAENSEKLEQMRITVDEKLETTLNDRLTKSFGQVTTHLGEVQKGLGEMKELATGVSDLKKVFSNVKSRGIVGEFQLGMQLEQMFSRDQYEVNVAIKAGSGERVEYALKIPDGDRDHILLPIDAKFPREDWERLEHAYEHGTLEEQAKAGIAFERAIRTEGKRICEKYIDPPNTLPFGIMFLPTEALYAEVMRRPGLHTELQSSCNVTVAGPSSFMAILTSFQMGFRTLAIQKKGNEVWKVLGNVKNEFNKFELLMNKVERNVSTVQNTLNEIGTRTRVINKNLHNVSELNAPPVPMASGLLSFDGAAGIAPLLAATSEEEEPVA</sequence>
<dbReference type="GO" id="GO:0006310">
    <property type="term" value="P:DNA recombination"/>
    <property type="evidence" value="ECO:0007669"/>
    <property type="project" value="UniProtKB-KW"/>
</dbReference>
<dbReference type="PANTHER" id="PTHR30563">
    <property type="entry name" value="DNA RECOMBINATION PROTEIN RMUC"/>
    <property type="match status" value="1"/>
</dbReference>
<gene>
    <name evidence="5" type="ORF">SAMN05443244_1640</name>
</gene>
<comment type="function">
    <text evidence="1">Involved in DNA recombination.</text>
</comment>
<evidence type="ECO:0000256" key="2">
    <source>
        <dbReference type="ARBA" id="ARBA00009840"/>
    </source>
</evidence>
<name>A0A1H4LML2_9BACT</name>
<dbReference type="PANTHER" id="PTHR30563:SF0">
    <property type="entry name" value="DNA RECOMBINATION PROTEIN RMUC"/>
    <property type="match status" value="1"/>
</dbReference>